<evidence type="ECO:0000313" key="2">
    <source>
        <dbReference type="Proteomes" id="UP000249762"/>
    </source>
</evidence>
<evidence type="ECO:0000313" key="1">
    <source>
        <dbReference type="EMBL" id="RAO94753.1"/>
    </source>
</evidence>
<protein>
    <submittedName>
        <fullName evidence="1">Uncharacterized protein</fullName>
    </submittedName>
</protein>
<sequence>MQIIFEESEKLQESKLELKNLQNNQLNIPTDLFDYETKKSSIVSNIKSIFQEIKAYKKVSGIVEEIQKLEKLISTVKTSILATVLYFAPSVGTKSSK</sequence>
<gene>
    <name evidence="1" type="ORF">DNK47_03335</name>
</gene>
<accession>A0A328PI61</accession>
<keyword evidence="2" id="KW-1185">Reference proteome</keyword>
<dbReference type="EMBL" id="QKVO01000035">
    <property type="protein sequence ID" value="RAO94753.1"/>
    <property type="molecule type" value="Genomic_DNA"/>
</dbReference>
<name>A0A328PI61_9MOLU</name>
<dbReference type="AlphaFoldDB" id="A0A328PI61"/>
<organism evidence="1 2">
    <name type="scientific">Mycoplasma wenyonii</name>
    <dbReference type="NCBI Taxonomy" id="65123"/>
    <lineage>
        <taxon>Bacteria</taxon>
        <taxon>Bacillati</taxon>
        <taxon>Mycoplasmatota</taxon>
        <taxon>Mollicutes</taxon>
        <taxon>Mycoplasmataceae</taxon>
        <taxon>Mycoplasma</taxon>
    </lineage>
</organism>
<proteinExistence type="predicted"/>
<comment type="caution">
    <text evidence="1">The sequence shown here is derived from an EMBL/GenBank/DDBJ whole genome shotgun (WGS) entry which is preliminary data.</text>
</comment>
<dbReference type="OrthoDB" id="9859113at2"/>
<dbReference type="RefSeq" id="WP_112665939.1">
    <property type="nucleotide sequence ID" value="NZ_QKVO01000035.1"/>
</dbReference>
<reference evidence="2" key="1">
    <citation type="submission" date="2018-06" db="EMBL/GenBank/DDBJ databases">
        <authorList>
            <person name="Martinez Ocampo F."/>
            <person name="Quiroz Castaneda R.E."/>
            <person name="Rojas Lopez X."/>
        </authorList>
    </citation>
    <scope>NUCLEOTIDE SEQUENCE [LARGE SCALE GENOMIC DNA]</scope>
    <source>
        <strain evidence="2">INIFAP02</strain>
    </source>
</reference>
<dbReference type="Proteomes" id="UP000249762">
    <property type="component" value="Unassembled WGS sequence"/>
</dbReference>